<sequence>MTVNRDAALTKAFVLAVVASGFWAIMLQSATLSAVELFVVINSLALLTVSILIAATVWFRIPDETWIAIAGGEN</sequence>
<keyword evidence="1" id="KW-0812">Transmembrane</keyword>
<name>A0AAV3UBT4_9EURY</name>
<keyword evidence="1" id="KW-0472">Membrane</keyword>
<evidence type="ECO:0000256" key="1">
    <source>
        <dbReference type="SAM" id="Phobius"/>
    </source>
</evidence>
<dbReference type="Proteomes" id="UP001501729">
    <property type="component" value="Unassembled WGS sequence"/>
</dbReference>
<evidence type="ECO:0000313" key="3">
    <source>
        <dbReference type="Proteomes" id="UP001501729"/>
    </source>
</evidence>
<accession>A0AAV3UBT4</accession>
<dbReference type="AlphaFoldDB" id="A0AAV3UBT4"/>
<organism evidence="2 3">
    <name type="scientific">Haladaptatus pallidirubidus</name>
    <dbReference type="NCBI Taxonomy" id="1008152"/>
    <lineage>
        <taxon>Archaea</taxon>
        <taxon>Methanobacteriati</taxon>
        <taxon>Methanobacteriota</taxon>
        <taxon>Stenosarchaea group</taxon>
        <taxon>Halobacteria</taxon>
        <taxon>Halobacteriales</taxon>
        <taxon>Haladaptataceae</taxon>
        <taxon>Haladaptatus</taxon>
    </lineage>
</organism>
<evidence type="ECO:0000313" key="2">
    <source>
        <dbReference type="EMBL" id="GAA5041768.1"/>
    </source>
</evidence>
<comment type="caution">
    <text evidence="2">The sequence shown here is derived from an EMBL/GenBank/DDBJ whole genome shotgun (WGS) entry which is preliminary data.</text>
</comment>
<feature type="transmembrane region" description="Helical" evidence="1">
    <location>
        <begin position="12"/>
        <end position="31"/>
    </location>
</feature>
<feature type="transmembrane region" description="Helical" evidence="1">
    <location>
        <begin position="37"/>
        <end position="59"/>
    </location>
</feature>
<gene>
    <name evidence="2" type="ORF">GCM10025751_04310</name>
</gene>
<keyword evidence="3" id="KW-1185">Reference proteome</keyword>
<dbReference type="GeneID" id="68615122"/>
<protein>
    <submittedName>
        <fullName evidence="2">Uncharacterized protein</fullName>
    </submittedName>
</protein>
<dbReference type="EMBL" id="BAABKX010000001">
    <property type="protein sequence ID" value="GAA5041768.1"/>
    <property type="molecule type" value="Genomic_DNA"/>
</dbReference>
<reference evidence="2 3" key="1">
    <citation type="journal article" date="2019" name="Int. J. Syst. Evol. Microbiol.">
        <title>The Global Catalogue of Microorganisms (GCM) 10K type strain sequencing project: providing services to taxonomists for standard genome sequencing and annotation.</title>
        <authorList>
            <consortium name="The Broad Institute Genomics Platform"/>
            <consortium name="The Broad Institute Genome Sequencing Center for Infectious Disease"/>
            <person name="Wu L."/>
            <person name="Ma J."/>
        </authorList>
    </citation>
    <scope>NUCLEOTIDE SEQUENCE [LARGE SCALE GENOMIC DNA]</scope>
    <source>
        <strain evidence="2 3">JCM 17504</strain>
    </source>
</reference>
<proteinExistence type="predicted"/>
<dbReference type="RefSeq" id="WP_227775234.1">
    <property type="nucleotide sequence ID" value="NZ_BAABKX010000001.1"/>
</dbReference>
<keyword evidence="1" id="KW-1133">Transmembrane helix</keyword>